<comment type="caution">
    <text evidence="3">The sequence shown here is derived from an EMBL/GenBank/DDBJ whole genome shotgun (WGS) entry which is preliminary data.</text>
</comment>
<dbReference type="EMBL" id="JABEYC010000696">
    <property type="protein sequence ID" value="KAF4974882.1"/>
    <property type="molecule type" value="Genomic_DNA"/>
</dbReference>
<dbReference type="OrthoDB" id="2162994at2759"/>
<evidence type="ECO:0000256" key="1">
    <source>
        <dbReference type="SAM" id="MobiDB-lite"/>
    </source>
</evidence>
<feature type="domain" description="PAS" evidence="2">
    <location>
        <begin position="133"/>
        <end position="203"/>
    </location>
</feature>
<evidence type="ECO:0000313" key="3">
    <source>
        <dbReference type="EMBL" id="KAF4974882.1"/>
    </source>
</evidence>
<evidence type="ECO:0000313" key="4">
    <source>
        <dbReference type="Proteomes" id="UP000635477"/>
    </source>
</evidence>
<dbReference type="InterPro" id="IPR013655">
    <property type="entry name" value="PAS_fold_3"/>
</dbReference>
<dbReference type="PROSITE" id="PS50112">
    <property type="entry name" value="PAS"/>
    <property type="match status" value="1"/>
</dbReference>
<feature type="compositionally biased region" description="Pro residues" evidence="1">
    <location>
        <begin position="1"/>
        <end position="12"/>
    </location>
</feature>
<dbReference type="InterPro" id="IPR035965">
    <property type="entry name" value="PAS-like_dom_sf"/>
</dbReference>
<dbReference type="SMART" id="SM00091">
    <property type="entry name" value="PAS"/>
    <property type="match status" value="1"/>
</dbReference>
<reference evidence="3" key="2">
    <citation type="submission" date="2020-05" db="EMBL/GenBank/DDBJ databases">
        <authorList>
            <person name="Kim H.-S."/>
            <person name="Proctor R.H."/>
            <person name="Brown D.W."/>
        </authorList>
    </citation>
    <scope>NUCLEOTIDE SEQUENCE</scope>
    <source>
        <strain evidence="3">NRRL 22465</strain>
    </source>
</reference>
<sequence>MSHGPPPPPPPSSGAHPPNNFNFFGFNLDGGSLPDVTGGQVGADGQDNNDIMALLDNSMLDSMGDVPMGLDGLDDSTLNGTNAQASTEESVARAENQFNTAANNIPGAGPLPAGAFAQMNLAGANTLTEFTKRRNWPAKVVEELRDFLQILDANGRIKYASPSILNVTGYSVEEIQDVFLKDLIHTDDQGVFVAELNESIASGNPLRLFYRFKKKDGEYAIFETVGHAHIAGSKFAPNPNNQSPFCQAVFMMARPYPTKNAGLLDSFLEHKIENERLKRRIAELRREEDAENDEAHKHWTQSQGGLSEMTPSEGTGVSNGTFYHPSSERGMTEADRLELNKALTRENLEGQVAGSQPDSLKDKMARYEGVSHTETIEMLTGLRYIEGERSRGITTGNASPTLIKGDAGIAIPMERDPRTGDKKKKLKTSEEYVCTDCGKFPHPDFRDNDTDPEKQQGHWIRQNGEKDRADRRRYATLVVCGGQRKRKRGTASPAILRPHRPWTTRLLNHERSLRFAFVDAAACERDSSRRHSCVGLMWFIHVVDDMMEFGFFLQVHYKAKRDTRNAHSRLFDFDI</sequence>
<dbReference type="SUPFAM" id="SSF55785">
    <property type="entry name" value="PYP-like sensor domain (PAS domain)"/>
    <property type="match status" value="1"/>
</dbReference>
<proteinExistence type="predicted"/>
<dbReference type="CDD" id="cd00130">
    <property type="entry name" value="PAS"/>
    <property type="match status" value="1"/>
</dbReference>
<gene>
    <name evidence="3" type="ORF">FZEAL_8264</name>
</gene>
<dbReference type="NCBIfam" id="TIGR00229">
    <property type="entry name" value="sensory_box"/>
    <property type="match status" value="1"/>
</dbReference>
<feature type="region of interest" description="Disordered" evidence="1">
    <location>
        <begin position="1"/>
        <end position="20"/>
    </location>
</feature>
<evidence type="ECO:0000259" key="2">
    <source>
        <dbReference type="PROSITE" id="PS50112"/>
    </source>
</evidence>
<reference evidence="3" key="1">
    <citation type="journal article" date="2020" name="BMC Genomics">
        <title>Correction to: Identification and distribution of gene clusters required for synthesis of sphingolipid metabolism inhibitors in diverse species of the filamentous fungus Fusarium.</title>
        <authorList>
            <person name="Kim H.S."/>
            <person name="Lohmar J.M."/>
            <person name="Busman M."/>
            <person name="Brown D.W."/>
            <person name="Naumann T.A."/>
            <person name="Divon H.H."/>
            <person name="Lysoe E."/>
            <person name="Uhlig S."/>
            <person name="Proctor R.H."/>
        </authorList>
    </citation>
    <scope>NUCLEOTIDE SEQUENCE</scope>
    <source>
        <strain evidence="3">NRRL 22465</strain>
    </source>
</reference>
<protein>
    <recommendedName>
        <fullName evidence="2">PAS domain-containing protein</fullName>
    </recommendedName>
</protein>
<accession>A0A8H4XI09</accession>
<feature type="compositionally biased region" description="Basic and acidic residues" evidence="1">
    <location>
        <begin position="443"/>
        <end position="456"/>
    </location>
</feature>
<feature type="non-terminal residue" evidence="3">
    <location>
        <position position="1"/>
    </location>
</feature>
<dbReference type="Pfam" id="PF08447">
    <property type="entry name" value="PAS_3"/>
    <property type="match status" value="1"/>
</dbReference>
<feature type="compositionally biased region" description="Polar residues" evidence="1">
    <location>
        <begin position="300"/>
        <end position="321"/>
    </location>
</feature>
<dbReference type="Gene3D" id="3.30.450.20">
    <property type="entry name" value="PAS domain"/>
    <property type="match status" value="1"/>
</dbReference>
<dbReference type="Proteomes" id="UP000635477">
    <property type="component" value="Unassembled WGS sequence"/>
</dbReference>
<dbReference type="InterPro" id="IPR000014">
    <property type="entry name" value="PAS"/>
</dbReference>
<dbReference type="AlphaFoldDB" id="A0A8H4XI09"/>
<keyword evidence="4" id="KW-1185">Reference proteome</keyword>
<feature type="region of interest" description="Disordered" evidence="1">
    <location>
        <begin position="443"/>
        <end position="468"/>
    </location>
</feature>
<name>A0A8H4XI09_9HYPO</name>
<feature type="region of interest" description="Disordered" evidence="1">
    <location>
        <begin position="286"/>
        <end position="333"/>
    </location>
</feature>
<feature type="compositionally biased region" description="Basic and acidic residues" evidence="1">
    <location>
        <begin position="286"/>
        <end position="297"/>
    </location>
</feature>
<organism evidence="3 4">
    <name type="scientific">Fusarium zealandicum</name>
    <dbReference type="NCBI Taxonomy" id="1053134"/>
    <lineage>
        <taxon>Eukaryota</taxon>
        <taxon>Fungi</taxon>
        <taxon>Dikarya</taxon>
        <taxon>Ascomycota</taxon>
        <taxon>Pezizomycotina</taxon>
        <taxon>Sordariomycetes</taxon>
        <taxon>Hypocreomycetidae</taxon>
        <taxon>Hypocreales</taxon>
        <taxon>Nectriaceae</taxon>
        <taxon>Fusarium</taxon>
        <taxon>Fusarium staphyleae species complex</taxon>
    </lineage>
</organism>